<keyword evidence="2" id="KW-1185">Reference proteome</keyword>
<dbReference type="Proteomes" id="UP000297910">
    <property type="component" value="Unassembled WGS sequence"/>
</dbReference>
<accession>A0A4Z1FE54</accession>
<name>A0A4Z1FE54_9HELO</name>
<proteinExistence type="predicted"/>
<sequence length="143" mass="16137">MDKLEKLERTEFVYGLFDNRSDPEATDREWGKISNIRLGLIALPDSYVEEKGLHKAQRSPWDDSKDIPFTLVSLEDSLSSRSLLIRRNVSELAREESGEDKYLIVRSAIAASTLRLAVIMAITSGKFDYIKDEDCMPAPVSLA</sequence>
<protein>
    <submittedName>
        <fullName evidence="1">Uncharacterized protein</fullName>
    </submittedName>
</protein>
<comment type="caution">
    <text evidence="1">The sequence shown here is derived from an EMBL/GenBank/DDBJ whole genome shotgun (WGS) entry which is preliminary data.</text>
</comment>
<dbReference type="EMBL" id="PQXI01000156">
    <property type="protein sequence ID" value="TGO22745.1"/>
    <property type="molecule type" value="Genomic_DNA"/>
</dbReference>
<reference evidence="1 2" key="1">
    <citation type="submission" date="2017-12" db="EMBL/GenBank/DDBJ databases">
        <title>Comparative genomics of Botrytis spp.</title>
        <authorList>
            <person name="Valero-Jimenez C.A."/>
            <person name="Tapia P."/>
            <person name="Veloso J."/>
            <person name="Silva-Moreno E."/>
            <person name="Staats M."/>
            <person name="Valdes J.H."/>
            <person name="Van Kan J.A.L."/>
        </authorList>
    </citation>
    <scope>NUCLEOTIDE SEQUENCE [LARGE SCALE GENOMIC DNA]</scope>
    <source>
        <strain evidence="1 2">Bp0003</strain>
    </source>
</reference>
<dbReference type="AlphaFoldDB" id="A0A4Z1FE54"/>
<gene>
    <name evidence="1" type="ORF">BPAE_0156g00080</name>
</gene>
<evidence type="ECO:0000313" key="2">
    <source>
        <dbReference type="Proteomes" id="UP000297910"/>
    </source>
</evidence>
<evidence type="ECO:0000313" key="1">
    <source>
        <dbReference type="EMBL" id="TGO22745.1"/>
    </source>
</evidence>
<organism evidence="1 2">
    <name type="scientific">Botrytis paeoniae</name>
    <dbReference type="NCBI Taxonomy" id="278948"/>
    <lineage>
        <taxon>Eukaryota</taxon>
        <taxon>Fungi</taxon>
        <taxon>Dikarya</taxon>
        <taxon>Ascomycota</taxon>
        <taxon>Pezizomycotina</taxon>
        <taxon>Leotiomycetes</taxon>
        <taxon>Helotiales</taxon>
        <taxon>Sclerotiniaceae</taxon>
        <taxon>Botrytis</taxon>
    </lineage>
</organism>